<evidence type="ECO:0000256" key="3">
    <source>
        <dbReference type="ARBA" id="ARBA00022692"/>
    </source>
</evidence>
<feature type="region of interest" description="Disordered" evidence="7">
    <location>
        <begin position="481"/>
        <end position="501"/>
    </location>
</feature>
<dbReference type="InterPro" id="IPR036259">
    <property type="entry name" value="MFS_trans_sf"/>
</dbReference>
<keyword evidence="2" id="KW-0813">Transport</keyword>
<dbReference type="EMBL" id="CABFNP030000645">
    <property type="protein sequence ID" value="CAI6073448.1"/>
    <property type="molecule type" value="Genomic_DNA"/>
</dbReference>
<reference evidence="10" key="1">
    <citation type="submission" date="2023-01" db="EMBL/GenBank/DDBJ databases">
        <authorList>
            <person name="Piombo E."/>
        </authorList>
    </citation>
    <scope>NUCLEOTIDE SEQUENCE</scope>
</reference>
<dbReference type="PROSITE" id="PS50850">
    <property type="entry name" value="MFS"/>
    <property type="match status" value="1"/>
</dbReference>
<evidence type="ECO:0000256" key="7">
    <source>
        <dbReference type="SAM" id="MobiDB-lite"/>
    </source>
</evidence>
<comment type="subcellular location">
    <subcellularLocation>
        <location evidence="1">Membrane</location>
        <topology evidence="1">Multi-pass membrane protein</topology>
    </subcellularLocation>
</comment>
<dbReference type="SUPFAM" id="SSF103473">
    <property type="entry name" value="MFS general substrate transporter"/>
    <property type="match status" value="1"/>
</dbReference>
<proteinExistence type="inferred from homology"/>
<dbReference type="PANTHER" id="PTHR43791">
    <property type="entry name" value="PERMEASE-RELATED"/>
    <property type="match status" value="1"/>
</dbReference>
<feature type="transmembrane region" description="Helical" evidence="8">
    <location>
        <begin position="363"/>
        <end position="382"/>
    </location>
</feature>
<feature type="transmembrane region" description="Helical" evidence="8">
    <location>
        <begin position="426"/>
        <end position="447"/>
    </location>
</feature>
<dbReference type="Pfam" id="PF07690">
    <property type="entry name" value="MFS_1"/>
    <property type="match status" value="1"/>
</dbReference>
<accession>A0AA35PVP4</accession>
<comment type="similarity">
    <text evidence="6">Belongs to the major facilitator superfamily. Allantoate permease family.</text>
</comment>
<comment type="caution">
    <text evidence="10">The sequence shown here is derived from an EMBL/GenBank/DDBJ whole genome shotgun (WGS) entry which is preliminary data.</text>
</comment>
<evidence type="ECO:0000259" key="9">
    <source>
        <dbReference type="PROSITE" id="PS50850"/>
    </source>
</evidence>
<dbReference type="FunFam" id="1.20.1250.20:FF:000064">
    <property type="entry name" value="MFS allantoate transporter"/>
    <property type="match status" value="1"/>
</dbReference>
<dbReference type="PANTHER" id="PTHR43791:SF10">
    <property type="entry name" value="MAJOR FACILITATOR SUPERFAMILY (MFS) PROFILE DOMAIN-CONTAINING PROTEIN"/>
    <property type="match status" value="1"/>
</dbReference>
<protein>
    <recommendedName>
        <fullName evidence="9">Major facilitator superfamily (MFS) profile domain-containing protein</fullName>
    </recommendedName>
</protein>
<dbReference type="Gene3D" id="1.20.1250.20">
    <property type="entry name" value="MFS general substrate transporter like domains"/>
    <property type="match status" value="2"/>
</dbReference>
<feature type="transmembrane region" description="Helical" evidence="8">
    <location>
        <begin position="199"/>
        <end position="219"/>
    </location>
</feature>
<dbReference type="GO" id="GO:0016020">
    <property type="term" value="C:membrane"/>
    <property type="evidence" value="ECO:0007669"/>
    <property type="project" value="UniProtKB-SubCell"/>
</dbReference>
<dbReference type="AlphaFoldDB" id="A0AA35PVP4"/>
<evidence type="ECO:0000256" key="1">
    <source>
        <dbReference type="ARBA" id="ARBA00004141"/>
    </source>
</evidence>
<feature type="transmembrane region" description="Helical" evidence="8">
    <location>
        <begin position="77"/>
        <end position="100"/>
    </location>
</feature>
<evidence type="ECO:0000256" key="8">
    <source>
        <dbReference type="SAM" id="Phobius"/>
    </source>
</evidence>
<feature type="transmembrane region" description="Helical" evidence="8">
    <location>
        <begin position="166"/>
        <end position="187"/>
    </location>
</feature>
<feature type="domain" description="Major facilitator superfamily (MFS) profile" evidence="9">
    <location>
        <begin position="40"/>
        <end position="454"/>
    </location>
</feature>
<feature type="compositionally biased region" description="Polar residues" evidence="7">
    <location>
        <begin position="481"/>
        <end position="491"/>
    </location>
</feature>
<evidence type="ECO:0000256" key="5">
    <source>
        <dbReference type="ARBA" id="ARBA00023136"/>
    </source>
</evidence>
<dbReference type="Proteomes" id="UP001160390">
    <property type="component" value="Unassembled WGS sequence"/>
</dbReference>
<keyword evidence="3 8" id="KW-0812">Transmembrane</keyword>
<evidence type="ECO:0000256" key="6">
    <source>
        <dbReference type="ARBA" id="ARBA00037968"/>
    </source>
</evidence>
<evidence type="ECO:0000313" key="11">
    <source>
        <dbReference type="Proteomes" id="UP001160390"/>
    </source>
</evidence>
<gene>
    <name evidence="10" type="ORF">CCHLO57077_00017263</name>
</gene>
<sequence>MSHQPSRQRSSSTSAALVGRELAADPDIAKRVLRKIDYTIIPLLFVTYMFNFMDKTILSSAAVFGLREDNNLKNQEYSWVGSIFYFGYLVFEYPATILIARLPTARYLTVNTVFWGIVVALTAACSNFAGLMTVRFLLGMAEASITPGFMFLTSTWYTRDEMPTRVGIWFAGNSCGGLASSLLAFGVGHIGDHVHPWRWMYIILGVGTFLWAIPIFLLLPDSISTARFLTPEERQVAANRTATAGTGSTENARWKLNQVKECLIDPKTWFIFFIQLLTQIPNGGTQSFNNIVITSFGFTELQSTLINIPYSLICAGIIAVTGLLAGRYRSLNCLLIVIVVIPCIVGAAIIYHRDKVAHGIQLFAYFLLSSGPAAVPLNMSLVQSNYRGVTKKMTITAIMFMAYCAGNIAGPHFFRHTEAPRYETAFQTILICYVLVIGLAIGLRFYLQWINRRRTLEEGIEGNAGASGLLKNDKVTTTITESTLRQTTNEPSPELEDDEDVTDWETDGNYYIIVLDTLGPSLDDLLNYYSRKFSLKTILIIANQALSRH</sequence>
<dbReference type="Gene3D" id="1.10.510.10">
    <property type="entry name" value="Transferase(Phosphotransferase) domain 1"/>
    <property type="match status" value="1"/>
</dbReference>
<keyword evidence="5 8" id="KW-0472">Membrane</keyword>
<evidence type="ECO:0000256" key="2">
    <source>
        <dbReference type="ARBA" id="ARBA00022448"/>
    </source>
</evidence>
<feature type="transmembrane region" description="Helical" evidence="8">
    <location>
        <begin position="112"/>
        <end position="138"/>
    </location>
</feature>
<dbReference type="InterPro" id="IPR020846">
    <property type="entry name" value="MFS_dom"/>
</dbReference>
<feature type="transmembrane region" description="Helical" evidence="8">
    <location>
        <begin position="394"/>
        <end position="414"/>
    </location>
</feature>
<keyword evidence="11" id="KW-1185">Reference proteome</keyword>
<evidence type="ECO:0000313" key="10">
    <source>
        <dbReference type="EMBL" id="CAI6073448.1"/>
    </source>
</evidence>
<organism evidence="10 11">
    <name type="scientific">Clonostachys chloroleuca</name>
    <dbReference type="NCBI Taxonomy" id="1926264"/>
    <lineage>
        <taxon>Eukaryota</taxon>
        <taxon>Fungi</taxon>
        <taxon>Dikarya</taxon>
        <taxon>Ascomycota</taxon>
        <taxon>Pezizomycotina</taxon>
        <taxon>Sordariomycetes</taxon>
        <taxon>Hypocreomycetidae</taxon>
        <taxon>Hypocreales</taxon>
        <taxon>Bionectriaceae</taxon>
        <taxon>Clonostachys</taxon>
    </lineage>
</organism>
<evidence type="ECO:0000256" key="4">
    <source>
        <dbReference type="ARBA" id="ARBA00022989"/>
    </source>
</evidence>
<feature type="transmembrane region" description="Helical" evidence="8">
    <location>
        <begin position="308"/>
        <end position="326"/>
    </location>
</feature>
<keyword evidence="4 8" id="KW-1133">Transmembrane helix</keyword>
<dbReference type="InterPro" id="IPR011701">
    <property type="entry name" value="MFS"/>
</dbReference>
<name>A0AA35PVP4_9HYPO</name>
<feature type="transmembrane region" description="Helical" evidence="8">
    <location>
        <begin position="333"/>
        <end position="351"/>
    </location>
</feature>
<dbReference type="GO" id="GO:0022857">
    <property type="term" value="F:transmembrane transporter activity"/>
    <property type="evidence" value="ECO:0007669"/>
    <property type="project" value="InterPro"/>
</dbReference>